<name>A0A7X1B3Z2_9BACT</name>
<gene>
    <name evidence="1" type="ORF">H5P30_19515</name>
</gene>
<comment type="caution">
    <text evidence="1">The sequence shown here is derived from an EMBL/GenBank/DDBJ whole genome shotgun (WGS) entry which is preliminary data.</text>
</comment>
<keyword evidence="2" id="KW-1185">Reference proteome</keyword>
<dbReference type="SUPFAM" id="SSF51445">
    <property type="entry name" value="(Trans)glycosidases"/>
    <property type="match status" value="1"/>
</dbReference>
<accession>A0A7X1B3Z2</accession>
<protein>
    <recommendedName>
        <fullName evidence="3">Glycoside hydrolase</fullName>
    </recommendedName>
</protein>
<dbReference type="AlphaFoldDB" id="A0A7X1B3Z2"/>
<reference evidence="1 2" key="1">
    <citation type="submission" date="2020-07" db="EMBL/GenBank/DDBJ databases">
        <authorList>
            <person name="Feng X."/>
        </authorList>
    </citation>
    <scope>NUCLEOTIDE SEQUENCE [LARGE SCALE GENOMIC DNA]</scope>
    <source>
        <strain evidence="1 2">JCM14086</strain>
    </source>
</reference>
<evidence type="ECO:0000313" key="2">
    <source>
        <dbReference type="Proteomes" id="UP000525652"/>
    </source>
</evidence>
<dbReference type="EMBL" id="JACHVA010000137">
    <property type="protein sequence ID" value="MBC2603975.1"/>
    <property type="molecule type" value="Genomic_DNA"/>
</dbReference>
<evidence type="ECO:0000313" key="1">
    <source>
        <dbReference type="EMBL" id="MBC2603975.1"/>
    </source>
</evidence>
<proteinExistence type="predicted"/>
<dbReference type="InterPro" id="IPR017853">
    <property type="entry name" value="GH"/>
</dbReference>
<evidence type="ECO:0008006" key="3">
    <source>
        <dbReference type="Google" id="ProtNLM"/>
    </source>
</evidence>
<organism evidence="1 2">
    <name type="scientific">Puniceicoccus vermicola</name>
    <dbReference type="NCBI Taxonomy" id="388746"/>
    <lineage>
        <taxon>Bacteria</taxon>
        <taxon>Pseudomonadati</taxon>
        <taxon>Verrucomicrobiota</taxon>
        <taxon>Opitutia</taxon>
        <taxon>Puniceicoccales</taxon>
        <taxon>Puniceicoccaceae</taxon>
        <taxon>Puniceicoccus</taxon>
    </lineage>
</organism>
<dbReference type="RefSeq" id="WP_185694595.1">
    <property type="nucleotide sequence ID" value="NZ_JACHVA010000137.1"/>
</dbReference>
<sequence>MNVLNEMSYIKFGFFRNSRMVFHATVGIALLVLASVDPAYGGSGEEVNNLLLDKQSWAKFHVKEKVEFDWSSRDLLQVAAPEEGRIVYQNRIPLVDSRITATFDFIEHEPEDNTSAGVIFHGVDDESGEPLRAEVYPQRELFVFGDTSETFKRLPENPLHYELDIVFEGEQAVLYWGGREISRAGVQINQANSSVCVFVSQGSIQVSKVLVRQRSDANTILFREGADVSIDVGDSLKSIPSPWTDYWGTHYAYVEGPEDADPHTRYSAVRSYGGPHIGIVREEKRSDATIRPAVFDDEEVRVDIDSFRRESNDGMQFVSELIPELIDYDLMAVWQMHMRGERDGQLFFERDVYYHFLSLMYQQWPQVRDHVVWQVGNELVSLHWNPKLVNRKKFRNMRPPEGLPGNQFNKGYDLNWKLDFYINHWLAPAVQVVERVSNERFGGPNAIPVAVGSMNPYNAPNVWFLESLMESSFGDDAPAELRGDPVWKHFDYLTVHYMFVPNSGSEIRDRMDRYYEDYLKTGKVKGIWITELHGRAGKGPVTILASGFKFLDWVVDNQLTADQAKVFWWGERERAGGDGMDLTRKMGEFFGQSALKYDHLDSDKADVYVVFEDSLVSTRALVCVIPNEVKGFVDFGSIRLNGLGFEGWNVEAVQYSKITLPMASELSPEVSEGALILPLNRRITEPFLIWLKK</sequence>
<dbReference type="Proteomes" id="UP000525652">
    <property type="component" value="Unassembled WGS sequence"/>
</dbReference>